<proteinExistence type="predicted"/>
<accession>A0ABS6W3M7</accession>
<dbReference type="EMBL" id="JAHWDF010000012">
    <property type="protein sequence ID" value="MBW2962468.1"/>
    <property type="molecule type" value="Genomic_DNA"/>
</dbReference>
<gene>
    <name evidence="6" type="ORF">KW502_11730</name>
</gene>
<evidence type="ECO:0000313" key="6">
    <source>
        <dbReference type="EMBL" id="MBW2962468.1"/>
    </source>
</evidence>
<feature type="domain" description="RNA polymerase sigma-70 region 2" evidence="5">
    <location>
        <begin position="6"/>
        <end position="56"/>
    </location>
</feature>
<keyword evidence="7" id="KW-1185">Reference proteome</keyword>
<dbReference type="Proteomes" id="UP000719267">
    <property type="component" value="Unassembled WGS sequence"/>
</dbReference>
<dbReference type="InterPro" id="IPR039425">
    <property type="entry name" value="RNA_pol_sigma-70-like"/>
</dbReference>
<dbReference type="InterPro" id="IPR014284">
    <property type="entry name" value="RNA_pol_sigma-70_dom"/>
</dbReference>
<keyword evidence="2" id="KW-0731">Sigma factor</keyword>
<reference evidence="6 7" key="1">
    <citation type="submission" date="2021-07" db="EMBL/GenBank/DDBJ databases">
        <title>Mesonia aestuariivivens sp. nov., isolated from a tidal flat.</title>
        <authorList>
            <person name="Kim Y.-O."/>
            <person name="Yoon J.-H."/>
        </authorList>
    </citation>
    <scope>NUCLEOTIDE SEQUENCE [LARGE SCALE GENOMIC DNA]</scope>
    <source>
        <strain evidence="6 7">JHPTF-M18</strain>
    </source>
</reference>
<protein>
    <submittedName>
        <fullName evidence="6">RNA polymerase sigma factor</fullName>
    </submittedName>
</protein>
<evidence type="ECO:0000259" key="5">
    <source>
        <dbReference type="Pfam" id="PF04542"/>
    </source>
</evidence>
<keyword evidence="4" id="KW-0804">Transcription</keyword>
<organism evidence="6 7">
    <name type="scientific">Mesonia aestuariivivens</name>
    <dbReference type="NCBI Taxonomy" id="2796128"/>
    <lineage>
        <taxon>Bacteria</taxon>
        <taxon>Pseudomonadati</taxon>
        <taxon>Bacteroidota</taxon>
        <taxon>Flavobacteriia</taxon>
        <taxon>Flavobacteriales</taxon>
        <taxon>Flavobacteriaceae</taxon>
        <taxon>Mesonia</taxon>
    </lineage>
</organism>
<keyword evidence="3" id="KW-0238">DNA-binding</keyword>
<dbReference type="PANTHER" id="PTHR43133">
    <property type="entry name" value="RNA POLYMERASE ECF-TYPE SIGMA FACTO"/>
    <property type="match status" value="1"/>
</dbReference>
<evidence type="ECO:0000313" key="7">
    <source>
        <dbReference type="Proteomes" id="UP000719267"/>
    </source>
</evidence>
<keyword evidence="1" id="KW-0805">Transcription regulation</keyword>
<evidence type="ECO:0000256" key="3">
    <source>
        <dbReference type="ARBA" id="ARBA00023125"/>
    </source>
</evidence>
<dbReference type="Pfam" id="PF04542">
    <property type="entry name" value="Sigma70_r2"/>
    <property type="match status" value="1"/>
</dbReference>
<evidence type="ECO:0000256" key="2">
    <source>
        <dbReference type="ARBA" id="ARBA00023082"/>
    </source>
</evidence>
<dbReference type="NCBIfam" id="TIGR02937">
    <property type="entry name" value="sigma70-ECF"/>
    <property type="match status" value="1"/>
</dbReference>
<sequence length="141" mass="16675">MRFIPKDRISAEDIVQQSFIKLWGKRKELPSDTIISAFLFTVSRNLFIDIYRKERRKISISDEIHLEAVLDGESESSETLNIRRQKLKIAVENLPAKCKEVFKLRQKDNLKIKKLPYFQVFLKKLLKIICQEHYDCLGSNF</sequence>
<comment type="caution">
    <text evidence="6">The sequence shown here is derived from an EMBL/GenBank/DDBJ whole genome shotgun (WGS) entry which is preliminary data.</text>
</comment>
<dbReference type="PANTHER" id="PTHR43133:SF8">
    <property type="entry name" value="RNA POLYMERASE SIGMA FACTOR HI_1459-RELATED"/>
    <property type="match status" value="1"/>
</dbReference>
<name>A0ABS6W3M7_9FLAO</name>
<evidence type="ECO:0000256" key="4">
    <source>
        <dbReference type="ARBA" id="ARBA00023163"/>
    </source>
</evidence>
<dbReference type="RefSeq" id="WP_219040746.1">
    <property type="nucleotide sequence ID" value="NZ_JAHWDF010000012.1"/>
</dbReference>
<dbReference type="InterPro" id="IPR007627">
    <property type="entry name" value="RNA_pol_sigma70_r2"/>
</dbReference>
<evidence type="ECO:0000256" key="1">
    <source>
        <dbReference type="ARBA" id="ARBA00023015"/>
    </source>
</evidence>